<dbReference type="SUPFAM" id="SSF56219">
    <property type="entry name" value="DNase I-like"/>
    <property type="match status" value="1"/>
</dbReference>
<dbReference type="GO" id="GO:0007508">
    <property type="term" value="P:larval heart development"/>
    <property type="evidence" value="ECO:0007669"/>
    <property type="project" value="TreeGrafter"/>
</dbReference>
<comment type="caution">
    <text evidence="2">The sequence shown here is derived from an EMBL/GenBank/DDBJ whole genome shotgun (WGS) entry which is preliminary data.</text>
</comment>
<dbReference type="GO" id="GO:0031012">
    <property type="term" value="C:extracellular matrix"/>
    <property type="evidence" value="ECO:0007669"/>
    <property type="project" value="TreeGrafter"/>
</dbReference>
<dbReference type="EMBL" id="VSRR010112497">
    <property type="protein sequence ID" value="MPC98051.1"/>
    <property type="molecule type" value="Genomic_DNA"/>
</dbReference>
<dbReference type="Gene3D" id="3.60.10.10">
    <property type="entry name" value="Endonuclease/exonuclease/phosphatase"/>
    <property type="match status" value="1"/>
</dbReference>
<accession>A0A5B7JIV0</accession>
<reference evidence="2 3" key="1">
    <citation type="submission" date="2019-05" db="EMBL/GenBank/DDBJ databases">
        <title>Another draft genome of Portunus trituberculatus and its Hox gene families provides insights of decapod evolution.</title>
        <authorList>
            <person name="Jeong J.-H."/>
            <person name="Song I."/>
            <person name="Kim S."/>
            <person name="Choi T."/>
            <person name="Kim D."/>
            <person name="Ryu S."/>
            <person name="Kim W."/>
        </authorList>
    </citation>
    <scope>NUCLEOTIDE SEQUENCE [LARGE SCALE GENOMIC DNA]</scope>
    <source>
        <tissue evidence="2">Muscle</tissue>
    </source>
</reference>
<organism evidence="2 3">
    <name type="scientific">Portunus trituberculatus</name>
    <name type="common">Swimming crab</name>
    <name type="synonym">Neptunus trituberculatus</name>
    <dbReference type="NCBI Taxonomy" id="210409"/>
    <lineage>
        <taxon>Eukaryota</taxon>
        <taxon>Metazoa</taxon>
        <taxon>Ecdysozoa</taxon>
        <taxon>Arthropoda</taxon>
        <taxon>Crustacea</taxon>
        <taxon>Multicrustacea</taxon>
        <taxon>Malacostraca</taxon>
        <taxon>Eumalacostraca</taxon>
        <taxon>Eucarida</taxon>
        <taxon>Decapoda</taxon>
        <taxon>Pleocyemata</taxon>
        <taxon>Brachyura</taxon>
        <taxon>Eubrachyura</taxon>
        <taxon>Portunoidea</taxon>
        <taxon>Portunidae</taxon>
        <taxon>Portuninae</taxon>
        <taxon>Portunus</taxon>
    </lineage>
</organism>
<evidence type="ECO:0000259" key="1">
    <source>
        <dbReference type="Pfam" id="PF14529"/>
    </source>
</evidence>
<evidence type="ECO:0000313" key="3">
    <source>
        <dbReference type="Proteomes" id="UP000324222"/>
    </source>
</evidence>
<dbReference type="InterPro" id="IPR036691">
    <property type="entry name" value="Endo/exonu/phosph_ase_sf"/>
</dbReference>
<sequence>MGDFNCKEVHWDDMTTEGNDDSWGYTLLELTKENTMTQWIQENTRFRNSEEPSRLDLLFTMEPEIVDSVEYKTPLAKSDHVLTNKSDLQGSD</sequence>
<dbReference type="InterPro" id="IPR005135">
    <property type="entry name" value="Endo/exonuclease/phosphatase"/>
</dbReference>
<dbReference type="AlphaFoldDB" id="A0A5B7JIV0"/>
<evidence type="ECO:0000313" key="2">
    <source>
        <dbReference type="EMBL" id="MPC98051.1"/>
    </source>
</evidence>
<gene>
    <name evidence="2" type="ORF">E2C01_093401</name>
</gene>
<dbReference type="PANTHER" id="PTHR33395:SF21">
    <property type="entry name" value="PERICARDIN"/>
    <property type="match status" value="1"/>
</dbReference>
<feature type="domain" description="Endonuclease/exonuclease/phosphatase" evidence="1">
    <location>
        <begin position="1"/>
        <end position="81"/>
    </location>
</feature>
<protein>
    <recommendedName>
        <fullName evidence="1">Endonuclease/exonuclease/phosphatase domain-containing protein</fullName>
    </recommendedName>
</protein>
<dbReference type="GO" id="GO:0061343">
    <property type="term" value="P:cell adhesion involved in heart morphogenesis"/>
    <property type="evidence" value="ECO:0007669"/>
    <property type="project" value="TreeGrafter"/>
</dbReference>
<keyword evidence="3" id="KW-1185">Reference proteome</keyword>
<dbReference type="Pfam" id="PF14529">
    <property type="entry name" value="Exo_endo_phos_2"/>
    <property type="match status" value="1"/>
</dbReference>
<name>A0A5B7JIV0_PORTR</name>
<dbReference type="Proteomes" id="UP000324222">
    <property type="component" value="Unassembled WGS sequence"/>
</dbReference>
<dbReference type="GO" id="GO:0003824">
    <property type="term" value="F:catalytic activity"/>
    <property type="evidence" value="ECO:0007669"/>
    <property type="project" value="InterPro"/>
</dbReference>
<dbReference type="PANTHER" id="PTHR33395">
    <property type="entry name" value="TRANSCRIPTASE, PUTATIVE-RELATED-RELATED"/>
    <property type="match status" value="1"/>
</dbReference>
<proteinExistence type="predicted"/>